<dbReference type="KEGG" id="halc:EY643_05460"/>
<proteinExistence type="predicted"/>
<evidence type="ECO:0000313" key="1">
    <source>
        <dbReference type="EMBL" id="QFU75140.1"/>
    </source>
</evidence>
<dbReference type="OrthoDB" id="5182823at2"/>
<name>A0A5P9NH41_9GAMM</name>
<accession>A0A5P9NH41</accession>
<organism evidence="1 2">
    <name type="scientific">Halioglobus maricola</name>
    <dbReference type="NCBI Taxonomy" id="2601894"/>
    <lineage>
        <taxon>Bacteria</taxon>
        <taxon>Pseudomonadati</taxon>
        <taxon>Pseudomonadota</taxon>
        <taxon>Gammaproteobacteria</taxon>
        <taxon>Cellvibrionales</taxon>
        <taxon>Halieaceae</taxon>
        <taxon>Halioglobus</taxon>
    </lineage>
</organism>
<dbReference type="Proteomes" id="UP000326287">
    <property type="component" value="Chromosome"/>
</dbReference>
<dbReference type="EMBL" id="CP036422">
    <property type="protein sequence ID" value="QFU75140.1"/>
    <property type="molecule type" value="Genomic_DNA"/>
</dbReference>
<dbReference type="AlphaFoldDB" id="A0A5P9NH41"/>
<dbReference type="RefSeq" id="WP_152661246.1">
    <property type="nucleotide sequence ID" value="NZ_CP036422.1"/>
</dbReference>
<sequence>MYSVPAEADINALLGHRFAGGNYRLEHWENVLLTGCTGADLLPDGLAHPVALFHLPITGSGTSIAEMFALGQAESDLSIMIESYDWEIFEPLREEQDYRVEGCIASAERCNEGEREYDRIQFVFDVSEEGRPVARSTITWHYTRNTL</sequence>
<keyword evidence="2" id="KW-1185">Reference proteome</keyword>
<reference evidence="1 2" key="1">
    <citation type="submission" date="2019-02" db="EMBL/GenBank/DDBJ databases">
        <authorList>
            <person name="Li S.-H."/>
        </authorList>
    </citation>
    <scope>NUCLEOTIDE SEQUENCE [LARGE SCALE GENOMIC DNA]</scope>
    <source>
        <strain evidence="1 2">IMCC14385</strain>
    </source>
</reference>
<protein>
    <recommendedName>
        <fullName evidence="3">MaoC family dehydratase</fullName>
    </recommendedName>
</protein>
<evidence type="ECO:0008006" key="3">
    <source>
        <dbReference type="Google" id="ProtNLM"/>
    </source>
</evidence>
<evidence type="ECO:0000313" key="2">
    <source>
        <dbReference type="Proteomes" id="UP000326287"/>
    </source>
</evidence>
<gene>
    <name evidence="1" type="ORF">EY643_05460</name>
</gene>